<dbReference type="InterPro" id="IPR001647">
    <property type="entry name" value="HTH_TetR"/>
</dbReference>
<evidence type="ECO:0000256" key="3">
    <source>
        <dbReference type="ARBA" id="ARBA00023163"/>
    </source>
</evidence>
<reference evidence="6 7" key="1">
    <citation type="submission" date="2020-08" db="EMBL/GenBank/DDBJ databases">
        <title>Genomic Encyclopedia of Archaeal and Bacterial Type Strains, Phase II (KMG-II): from individual species to whole genera.</title>
        <authorList>
            <person name="Goeker M."/>
        </authorList>
    </citation>
    <scope>NUCLEOTIDE SEQUENCE [LARGE SCALE GENOMIC DNA]</scope>
    <source>
        <strain evidence="6 7">DSM 43850</strain>
    </source>
</reference>
<evidence type="ECO:0000313" key="6">
    <source>
        <dbReference type="EMBL" id="MBA8931044.1"/>
    </source>
</evidence>
<gene>
    <name evidence="6" type="ORF">BC739_008291</name>
</gene>
<dbReference type="Gene3D" id="1.10.357.10">
    <property type="entry name" value="Tetracycline Repressor, domain 2"/>
    <property type="match status" value="1"/>
</dbReference>
<dbReference type="InterPro" id="IPR040611">
    <property type="entry name" value="AlkX_C"/>
</dbReference>
<dbReference type="PANTHER" id="PTHR30055">
    <property type="entry name" value="HTH-TYPE TRANSCRIPTIONAL REGULATOR RUTR"/>
    <property type="match status" value="1"/>
</dbReference>
<dbReference type="PANTHER" id="PTHR30055:SF234">
    <property type="entry name" value="HTH-TYPE TRANSCRIPTIONAL REGULATOR BETI"/>
    <property type="match status" value="1"/>
</dbReference>
<dbReference type="SUPFAM" id="SSF46689">
    <property type="entry name" value="Homeodomain-like"/>
    <property type="match status" value="1"/>
</dbReference>
<proteinExistence type="predicted"/>
<dbReference type="Pfam" id="PF18556">
    <property type="entry name" value="TetR_C_35"/>
    <property type="match status" value="1"/>
</dbReference>
<dbReference type="InterPro" id="IPR009057">
    <property type="entry name" value="Homeodomain-like_sf"/>
</dbReference>
<evidence type="ECO:0000256" key="2">
    <source>
        <dbReference type="ARBA" id="ARBA00023125"/>
    </source>
</evidence>
<protein>
    <submittedName>
        <fullName evidence="6">AcrR family transcriptional regulator</fullName>
    </submittedName>
</protein>
<comment type="caution">
    <text evidence="6">The sequence shown here is derived from an EMBL/GenBank/DDBJ whole genome shotgun (WGS) entry which is preliminary data.</text>
</comment>
<name>A0ABR6BWT9_9PSEU</name>
<keyword evidence="1" id="KW-0805">Transcription regulation</keyword>
<dbReference type="PROSITE" id="PS50977">
    <property type="entry name" value="HTH_TETR_2"/>
    <property type="match status" value="1"/>
</dbReference>
<dbReference type="RefSeq" id="WP_025354224.1">
    <property type="nucleotide sequence ID" value="NZ_BAAABQ010000066.1"/>
</dbReference>
<dbReference type="Pfam" id="PF00440">
    <property type="entry name" value="TetR_N"/>
    <property type="match status" value="1"/>
</dbReference>
<organism evidence="6 7">
    <name type="scientific">Kutzneria viridogrisea</name>
    <dbReference type="NCBI Taxonomy" id="47990"/>
    <lineage>
        <taxon>Bacteria</taxon>
        <taxon>Bacillati</taxon>
        <taxon>Actinomycetota</taxon>
        <taxon>Actinomycetes</taxon>
        <taxon>Pseudonocardiales</taxon>
        <taxon>Pseudonocardiaceae</taxon>
        <taxon>Kutzneria</taxon>
    </lineage>
</organism>
<dbReference type="PRINTS" id="PR00455">
    <property type="entry name" value="HTHTETR"/>
</dbReference>
<keyword evidence="3" id="KW-0804">Transcription</keyword>
<dbReference type="InterPro" id="IPR050109">
    <property type="entry name" value="HTH-type_TetR-like_transc_reg"/>
</dbReference>
<feature type="DNA-binding region" description="H-T-H motif" evidence="4">
    <location>
        <begin position="36"/>
        <end position="55"/>
    </location>
</feature>
<sequence>MSQVTSFADRVRASLREQLLAATAELLAERGFRGLRMADVAAATGVSRQTVYNEFGGKDELVAAVARHKTAEFVDGIAARLTAAGGLLAGIECAIDYALRHATEDRLVNSILTGTDAEDLLPLLTTRALPVLLPLVEQLSAHLLAHRPGLPPEQALLYAETGVRLTVSHLLMPTGDPALAASTITDLMRRLLREDNSS</sequence>
<keyword evidence="2 4" id="KW-0238">DNA-binding</keyword>
<evidence type="ECO:0000256" key="1">
    <source>
        <dbReference type="ARBA" id="ARBA00023015"/>
    </source>
</evidence>
<evidence type="ECO:0000259" key="5">
    <source>
        <dbReference type="PROSITE" id="PS50977"/>
    </source>
</evidence>
<dbReference type="EMBL" id="JACJID010000008">
    <property type="protein sequence ID" value="MBA8931044.1"/>
    <property type="molecule type" value="Genomic_DNA"/>
</dbReference>
<keyword evidence="7" id="KW-1185">Reference proteome</keyword>
<evidence type="ECO:0000256" key="4">
    <source>
        <dbReference type="PROSITE-ProRule" id="PRU00335"/>
    </source>
</evidence>
<dbReference type="Proteomes" id="UP000517916">
    <property type="component" value="Unassembled WGS sequence"/>
</dbReference>
<accession>A0ABR6BWT9</accession>
<feature type="domain" description="HTH tetR-type" evidence="5">
    <location>
        <begin position="13"/>
        <end position="73"/>
    </location>
</feature>
<evidence type="ECO:0000313" key="7">
    <source>
        <dbReference type="Proteomes" id="UP000517916"/>
    </source>
</evidence>